<accession>A0ACC6L3U6</accession>
<organism evidence="1 2">
    <name type="scientific">Pedobacter africanus</name>
    <dbReference type="NCBI Taxonomy" id="151894"/>
    <lineage>
        <taxon>Bacteria</taxon>
        <taxon>Pseudomonadati</taxon>
        <taxon>Bacteroidota</taxon>
        <taxon>Sphingobacteriia</taxon>
        <taxon>Sphingobacteriales</taxon>
        <taxon>Sphingobacteriaceae</taxon>
        <taxon>Pedobacter</taxon>
    </lineage>
</organism>
<comment type="caution">
    <text evidence="1">The sequence shown here is derived from an EMBL/GenBank/DDBJ whole genome shotgun (WGS) entry which is preliminary data.</text>
</comment>
<gene>
    <name evidence="1" type="ORF">J2X78_004645</name>
</gene>
<keyword evidence="2" id="KW-1185">Reference proteome</keyword>
<dbReference type="Proteomes" id="UP001246858">
    <property type="component" value="Unassembled WGS sequence"/>
</dbReference>
<sequence length="77" mass="8986">MKTIILFLITMVISTGALLASLSMKNPFIGPAIAFALVLLFMFHLTGKSRRQARQREKERLFYQYFASQQNRRSRFN</sequence>
<dbReference type="EMBL" id="JAVDTF010000005">
    <property type="protein sequence ID" value="MDR6786053.1"/>
    <property type="molecule type" value="Genomic_DNA"/>
</dbReference>
<evidence type="ECO:0000313" key="1">
    <source>
        <dbReference type="EMBL" id="MDR6786053.1"/>
    </source>
</evidence>
<reference evidence="1" key="1">
    <citation type="submission" date="2023-07" db="EMBL/GenBank/DDBJ databases">
        <title>Sorghum-associated microbial communities from plants grown in Nebraska, USA.</title>
        <authorList>
            <person name="Schachtman D."/>
        </authorList>
    </citation>
    <scope>NUCLEOTIDE SEQUENCE</scope>
    <source>
        <strain evidence="1">2697</strain>
    </source>
</reference>
<proteinExistence type="predicted"/>
<name>A0ACC6L3U6_9SPHI</name>
<protein>
    <submittedName>
        <fullName evidence="1">Uncharacterized protein</fullName>
    </submittedName>
</protein>
<evidence type="ECO:0000313" key="2">
    <source>
        <dbReference type="Proteomes" id="UP001246858"/>
    </source>
</evidence>